<dbReference type="InterPro" id="IPR045358">
    <property type="entry name" value="Ty3_capsid"/>
</dbReference>
<evidence type="ECO:0000313" key="2">
    <source>
        <dbReference type="EMBL" id="GJT24462.1"/>
    </source>
</evidence>
<keyword evidence="2" id="KW-0548">Nucleotidyltransferase</keyword>
<keyword evidence="2" id="KW-0808">Transferase</keyword>
<keyword evidence="2" id="KW-0695">RNA-directed DNA polymerase</keyword>
<dbReference type="Pfam" id="PF19259">
    <property type="entry name" value="Ty3_capsid"/>
    <property type="match status" value="1"/>
</dbReference>
<dbReference type="GO" id="GO:0003964">
    <property type="term" value="F:RNA-directed DNA polymerase activity"/>
    <property type="evidence" value="ECO:0007669"/>
    <property type="project" value="UniProtKB-KW"/>
</dbReference>
<gene>
    <name evidence="2" type="ORF">Tco_0894399</name>
</gene>
<proteinExistence type="predicted"/>
<evidence type="ECO:0000259" key="1">
    <source>
        <dbReference type="Pfam" id="PF19259"/>
    </source>
</evidence>
<name>A0ABQ5CE45_9ASTR</name>
<evidence type="ECO:0000313" key="3">
    <source>
        <dbReference type="Proteomes" id="UP001151760"/>
    </source>
</evidence>
<reference evidence="2" key="1">
    <citation type="journal article" date="2022" name="Int. J. Mol. Sci.">
        <title>Draft Genome of Tanacetum Coccineum: Genomic Comparison of Closely Related Tanacetum-Family Plants.</title>
        <authorList>
            <person name="Yamashiro T."/>
            <person name="Shiraishi A."/>
            <person name="Nakayama K."/>
            <person name="Satake H."/>
        </authorList>
    </citation>
    <scope>NUCLEOTIDE SEQUENCE</scope>
</reference>
<accession>A0ABQ5CE45</accession>
<dbReference type="EMBL" id="BQNB010014138">
    <property type="protein sequence ID" value="GJT24462.1"/>
    <property type="molecule type" value="Genomic_DNA"/>
</dbReference>
<reference evidence="2" key="2">
    <citation type="submission" date="2022-01" db="EMBL/GenBank/DDBJ databases">
        <authorList>
            <person name="Yamashiro T."/>
            <person name="Shiraishi A."/>
            <person name="Satake H."/>
            <person name="Nakayama K."/>
        </authorList>
    </citation>
    <scope>NUCLEOTIDE SEQUENCE</scope>
</reference>
<dbReference type="Proteomes" id="UP001151760">
    <property type="component" value="Unassembled WGS sequence"/>
</dbReference>
<keyword evidence="3" id="KW-1185">Reference proteome</keyword>
<sequence length="513" mass="58329">MARQCTKPKRHRNLAWFKEKAMLVEALDSGVALDEGQMAFLADNGDTVTTGQASRELVTTTTFQTDDLDAFDSDYDEAPSASTILMAKLSLYDSDIMSEVLVDRNAKVADFQNQIHSLKLQVSATVESHKTLSTMVDTLKMESKVKEDKYLKEIIELEKKKKDLDNVVYKMVPSLYYGNTIVKQHDALSVIDTEETLELAEESRLKMHGKQNDPIAKEKKVNIAPINYAALNRMKTFEIKEKELLFENDRLLELINSQDLVHSAVNTLATIGCIVEQARESRPLDSKLDSASLRGNRANQREVTQRCSIKTFRGSSAKEFFGTEGGVGLLTWFESIESVLHIIKCPTESQVEFASTQPREDFKKLLMEEYCPDDEIQKLETEFWNHKMVESDIDGYTARFDELARLVPHMVTLEYQCVNRYIQGLVPEIKAHVTSSKPTSIQSAVSMANCLTTNGIKDRILKRKENVGNKKRLNEQNWNRGRDDRNKRQRTGRNFAITAPDQGQVQRQYAGQH</sequence>
<feature type="domain" description="Ty3 transposon capsid-like protein" evidence="1">
    <location>
        <begin position="360"/>
        <end position="476"/>
    </location>
</feature>
<organism evidence="2 3">
    <name type="scientific">Tanacetum coccineum</name>
    <dbReference type="NCBI Taxonomy" id="301880"/>
    <lineage>
        <taxon>Eukaryota</taxon>
        <taxon>Viridiplantae</taxon>
        <taxon>Streptophyta</taxon>
        <taxon>Embryophyta</taxon>
        <taxon>Tracheophyta</taxon>
        <taxon>Spermatophyta</taxon>
        <taxon>Magnoliopsida</taxon>
        <taxon>eudicotyledons</taxon>
        <taxon>Gunneridae</taxon>
        <taxon>Pentapetalae</taxon>
        <taxon>asterids</taxon>
        <taxon>campanulids</taxon>
        <taxon>Asterales</taxon>
        <taxon>Asteraceae</taxon>
        <taxon>Asteroideae</taxon>
        <taxon>Anthemideae</taxon>
        <taxon>Anthemidinae</taxon>
        <taxon>Tanacetum</taxon>
    </lineage>
</organism>
<comment type="caution">
    <text evidence="2">The sequence shown here is derived from an EMBL/GenBank/DDBJ whole genome shotgun (WGS) entry which is preliminary data.</text>
</comment>
<protein>
    <submittedName>
        <fullName evidence="2">Reverse transcriptase domain-containing protein</fullName>
    </submittedName>
</protein>